<evidence type="ECO:0000256" key="6">
    <source>
        <dbReference type="ARBA" id="ARBA00022452"/>
    </source>
</evidence>
<evidence type="ECO:0000256" key="13">
    <source>
        <dbReference type="ARBA" id="ARBA00022787"/>
    </source>
</evidence>
<evidence type="ECO:0000256" key="32">
    <source>
        <dbReference type="ARBA" id="ARBA00044892"/>
    </source>
</evidence>
<evidence type="ECO:0000256" key="29">
    <source>
        <dbReference type="ARBA" id="ARBA00036634"/>
    </source>
</evidence>
<dbReference type="GO" id="GO:0005741">
    <property type="term" value="C:mitochondrial outer membrane"/>
    <property type="evidence" value="ECO:0007669"/>
    <property type="project" value="UniProtKB-SubCell"/>
</dbReference>
<evidence type="ECO:0000256" key="10">
    <source>
        <dbReference type="ARBA" id="ARBA00022692"/>
    </source>
</evidence>
<comment type="catalytic activity">
    <reaction evidence="28">
        <text>dopamine(out) = dopamine(in)</text>
        <dbReference type="Rhea" id="RHEA:73863"/>
        <dbReference type="ChEBI" id="CHEBI:59905"/>
    </reaction>
</comment>
<keyword evidence="17" id="KW-0520">NAD</keyword>
<gene>
    <name evidence="38" type="ORF">A6R68_12929</name>
</gene>
<keyword evidence="20" id="KW-0496">Mitochondrion</keyword>
<dbReference type="STRING" id="56216.A0A1A6H2A0"/>
<keyword evidence="5" id="KW-0813">Transport</keyword>
<keyword evidence="18" id="KW-0406">Ion transport</keyword>
<comment type="catalytic activity">
    <reaction evidence="29">
        <text>Ca(2+)(in) = Ca(2+)(out)</text>
        <dbReference type="Rhea" id="RHEA:29671"/>
        <dbReference type="ChEBI" id="CHEBI:29108"/>
    </reaction>
</comment>
<evidence type="ECO:0000256" key="31">
    <source>
        <dbReference type="ARBA" id="ARBA00036778"/>
    </source>
</evidence>
<evidence type="ECO:0000256" key="17">
    <source>
        <dbReference type="ARBA" id="ARBA00023027"/>
    </source>
</evidence>
<evidence type="ECO:0000256" key="27">
    <source>
        <dbReference type="ARBA" id="ARBA00036239"/>
    </source>
</evidence>
<dbReference type="GO" id="GO:0005524">
    <property type="term" value="F:ATP binding"/>
    <property type="evidence" value="ECO:0007669"/>
    <property type="project" value="UniProtKB-KW"/>
</dbReference>
<dbReference type="GO" id="GO:0015288">
    <property type="term" value="F:porin activity"/>
    <property type="evidence" value="ECO:0007669"/>
    <property type="project" value="UniProtKB-KW"/>
</dbReference>
<evidence type="ECO:0000256" key="16">
    <source>
        <dbReference type="ARBA" id="ARBA00022990"/>
    </source>
</evidence>
<reference evidence="38 39" key="1">
    <citation type="submission" date="2016-06" db="EMBL/GenBank/DDBJ databases">
        <title>The Draft Genome Sequence and Annotation of the Desert Woodrat Neotoma lepida.</title>
        <authorList>
            <person name="Campbell M."/>
            <person name="Oakeson K.F."/>
            <person name="Yandell M."/>
            <person name="Halpert J.R."/>
            <person name="Dearing D."/>
        </authorList>
    </citation>
    <scope>NUCLEOTIDE SEQUENCE [LARGE SCALE GENOMIC DNA]</scope>
    <source>
        <strain evidence="38">417</strain>
        <tissue evidence="38">Liver</tissue>
    </source>
</reference>
<keyword evidence="19" id="KW-0626">Porin</keyword>
<keyword evidence="16" id="KW-0007">Acetylation</keyword>
<evidence type="ECO:0000256" key="22">
    <source>
        <dbReference type="ARBA" id="ARBA00024167"/>
    </source>
</evidence>
<dbReference type="Gene3D" id="2.40.160.10">
    <property type="entry name" value="Porin"/>
    <property type="match status" value="1"/>
</dbReference>
<evidence type="ECO:0000256" key="26">
    <source>
        <dbReference type="ARBA" id="ARBA00034430"/>
    </source>
</evidence>
<keyword evidence="12" id="KW-0547">Nucleotide-binding</keyword>
<evidence type="ECO:0000256" key="2">
    <source>
        <dbReference type="ARBA" id="ARBA00004374"/>
    </source>
</evidence>
<evidence type="ECO:0000256" key="34">
    <source>
        <dbReference type="ARBA" id="ARBA00044941"/>
    </source>
</evidence>
<evidence type="ECO:0000256" key="11">
    <source>
        <dbReference type="ARBA" id="ARBA00022703"/>
    </source>
</evidence>
<evidence type="ECO:0000256" key="21">
    <source>
        <dbReference type="ARBA" id="ARBA00023136"/>
    </source>
</evidence>
<keyword evidence="7" id="KW-1003">Cell membrane</keyword>
<comment type="catalytic activity">
    <reaction evidence="25">
        <text>Mg(2+)(in) = Mg(2+)(out)</text>
        <dbReference type="Rhea" id="RHEA:29827"/>
        <dbReference type="ChEBI" id="CHEBI:18420"/>
    </reaction>
</comment>
<keyword evidence="10" id="KW-0812">Transmembrane</keyword>
<evidence type="ECO:0000256" key="25">
    <source>
        <dbReference type="ARBA" id="ARBA00034269"/>
    </source>
</evidence>
<evidence type="ECO:0000313" key="39">
    <source>
        <dbReference type="Proteomes" id="UP000092124"/>
    </source>
</evidence>
<keyword evidence="15" id="KW-0832">Ubl conjugation</keyword>
<dbReference type="GO" id="GO:0045121">
    <property type="term" value="C:membrane raft"/>
    <property type="evidence" value="ECO:0007669"/>
    <property type="project" value="UniProtKB-SubCell"/>
</dbReference>
<comment type="subunit">
    <text evidence="37">Homodimer and homotrimer; in response to cyclic AMP or calcium; oligomerization is required for scramblase activity. Component of the mitochondrial permeability transition pore complex (mPTPC), at least composed of SPG7, VDAC1 and PPIF. Interacts with SPG7, NIPSNAP2 and SLC25A30. Interacts with hexokinases including HK1. The HK1-VDAC1 complex interacts with ATF2. Interacts with BCL2L1. Interacts with BAK1. Interacts with RTL10/BOP (via BH3 domain). Interacts with amyloid-beta and APP; induces VDAC1 dephosphorylation. Interacts with TMEM41B. Interacts with BCAP31. Interacts with HSPA9; this interaction couples ITPR1 to VDAC1.</text>
</comment>
<dbReference type="InterPro" id="IPR023614">
    <property type="entry name" value="Porin_dom_sf"/>
</dbReference>
<keyword evidence="39" id="KW-1185">Reference proteome</keyword>
<sequence>MNFETLKSRVTQSNFAVGYKRDEVQLHTNVNDGTEFGGSIYQKANKKVESPVSLAWTAENSNTHFRIAAKYHIDPDAKVEMVGMMEPVIQDLILPCSVV</sequence>
<comment type="catalytic activity">
    <reaction evidence="27">
        <text>Na(+)(in) = Na(+)(out)</text>
        <dbReference type="Rhea" id="RHEA:34963"/>
        <dbReference type="ChEBI" id="CHEBI:29101"/>
    </reaction>
</comment>
<evidence type="ECO:0000256" key="24">
    <source>
        <dbReference type="ARBA" id="ARBA00024631"/>
    </source>
</evidence>
<evidence type="ECO:0000256" key="35">
    <source>
        <dbReference type="ARBA" id="ARBA00044987"/>
    </source>
</evidence>
<keyword evidence="13" id="KW-1000">Mitochondrion outer membrane</keyword>
<protein>
    <recommendedName>
        <fullName evidence="35">Non-selective voltage-gated ion channel VDAC1</fullName>
    </recommendedName>
    <alternativeName>
        <fullName evidence="36">Voltage-dependent anion-selective channel protein 1</fullName>
    </alternativeName>
</protein>
<keyword evidence="14" id="KW-0067">ATP-binding</keyword>
<keyword evidence="8" id="KW-1017">Isopeptide bond</keyword>
<dbReference type="Pfam" id="PF01459">
    <property type="entry name" value="Porin_3"/>
    <property type="match status" value="1"/>
</dbReference>
<evidence type="ECO:0000256" key="5">
    <source>
        <dbReference type="ARBA" id="ARBA00022448"/>
    </source>
</evidence>
<dbReference type="GO" id="GO:0046930">
    <property type="term" value="C:pore complex"/>
    <property type="evidence" value="ECO:0007669"/>
    <property type="project" value="UniProtKB-KW"/>
</dbReference>
<dbReference type="GO" id="GO:0005886">
    <property type="term" value="C:plasma membrane"/>
    <property type="evidence" value="ECO:0007669"/>
    <property type="project" value="UniProtKB-SubCell"/>
</dbReference>
<evidence type="ECO:0000256" key="20">
    <source>
        <dbReference type="ARBA" id="ARBA00023128"/>
    </source>
</evidence>
<proteinExistence type="inferred from homology"/>
<comment type="catalytic activity">
    <reaction evidence="32">
        <text>Fe(III)-[cytochrome c](out) = Fe(III)-[cytochrome c](in)</text>
        <dbReference type="Rhea" id="RHEA:79311"/>
        <dbReference type="Rhea" id="RHEA-COMP:14399"/>
        <dbReference type="ChEBI" id="CHEBI:29034"/>
    </reaction>
</comment>
<comment type="catalytic activity">
    <reaction evidence="23">
        <text>a 1,2-diacyl-sn-glycero-3-phospho-L-serine(in) = a 1,2-diacyl-sn-glycero-3-phospho-L-serine(out)</text>
        <dbReference type="Rhea" id="RHEA:38663"/>
        <dbReference type="ChEBI" id="CHEBI:57262"/>
    </reaction>
</comment>
<comment type="function">
    <text evidence="34">Catalyzes the scrambling of phospholipids across the outer mitochondrial membrane; the mechanism is unrelated to channel activity and is capable of translocating both anionic and zwitterionic phospholipids.</text>
</comment>
<evidence type="ECO:0000256" key="8">
    <source>
        <dbReference type="ARBA" id="ARBA00022499"/>
    </source>
</evidence>
<dbReference type="InterPro" id="IPR027246">
    <property type="entry name" value="Porin_Euk/Tom40"/>
</dbReference>
<evidence type="ECO:0000256" key="4">
    <source>
        <dbReference type="ARBA" id="ARBA00007780"/>
    </source>
</evidence>
<keyword evidence="21" id="KW-0472">Membrane</keyword>
<evidence type="ECO:0000256" key="37">
    <source>
        <dbReference type="ARBA" id="ARBA00046417"/>
    </source>
</evidence>
<evidence type="ECO:0000256" key="33">
    <source>
        <dbReference type="ARBA" id="ARBA00044897"/>
    </source>
</evidence>
<comment type="caution">
    <text evidence="38">The sequence shown here is derived from an EMBL/GenBank/DDBJ whole genome shotgun (WGS) entry which is preliminary data.</text>
</comment>
<dbReference type="Proteomes" id="UP000092124">
    <property type="component" value="Unassembled WGS sequence"/>
</dbReference>
<evidence type="ECO:0000256" key="3">
    <source>
        <dbReference type="ARBA" id="ARBA00004651"/>
    </source>
</evidence>
<dbReference type="GO" id="GO:0008308">
    <property type="term" value="F:voltage-gated monoatomic anion channel activity"/>
    <property type="evidence" value="ECO:0007669"/>
    <property type="project" value="InterPro"/>
</dbReference>
<evidence type="ECO:0000256" key="28">
    <source>
        <dbReference type="ARBA" id="ARBA00036483"/>
    </source>
</evidence>
<dbReference type="AlphaFoldDB" id="A0A1A6H2A0"/>
<comment type="catalytic activity">
    <reaction evidence="33">
        <text>ATP(in) = ATP(out)</text>
        <dbReference type="Rhea" id="RHEA:75687"/>
        <dbReference type="ChEBI" id="CHEBI:30616"/>
    </reaction>
</comment>
<dbReference type="InterPro" id="IPR001925">
    <property type="entry name" value="Porin_Euk"/>
</dbReference>
<dbReference type="EMBL" id="LZPO01055101">
    <property type="protein sequence ID" value="OBS72491.1"/>
    <property type="molecule type" value="Genomic_DNA"/>
</dbReference>
<keyword evidence="6" id="KW-1134">Transmembrane beta strand</keyword>
<keyword evidence="11" id="KW-0053">Apoptosis</keyword>
<evidence type="ECO:0000256" key="36">
    <source>
        <dbReference type="ARBA" id="ARBA00045025"/>
    </source>
</evidence>
<comment type="catalytic activity">
    <reaction evidence="24">
        <text>a 1,2-diacyl-sn-glycero-3-phosphocholine(in) = a 1,2-diacyl-sn-glycero-3-phosphocholine(out)</text>
        <dbReference type="Rhea" id="RHEA:38571"/>
        <dbReference type="ChEBI" id="CHEBI:57643"/>
    </reaction>
</comment>
<dbReference type="OrthoDB" id="10456605at2759"/>
<organism evidence="38 39">
    <name type="scientific">Neotoma lepida</name>
    <name type="common">Desert woodrat</name>
    <dbReference type="NCBI Taxonomy" id="56216"/>
    <lineage>
        <taxon>Eukaryota</taxon>
        <taxon>Metazoa</taxon>
        <taxon>Chordata</taxon>
        <taxon>Craniata</taxon>
        <taxon>Vertebrata</taxon>
        <taxon>Euteleostomi</taxon>
        <taxon>Mammalia</taxon>
        <taxon>Eutheria</taxon>
        <taxon>Euarchontoglires</taxon>
        <taxon>Glires</taxon>
        <taxon>Rodentia</taxon>
        <taxon>Myomorpha</taxon>
        <taxon>Muroidea</taxon>
        <taxon>Cricetidae</taxon>
        <taxon>Neotominae</taxon>
        <taxon>Neotoma</taxon>
    </lineage>
</organism>
<dbReference type="PANTHER" id="PTHR11743">
    <property type="entry name" value="VOLTAGE-DEPENDENT ANION-SELECTIVE CHANNEL"/>
    <property type="match status" value="1"/>
</dbReference>
<evidence type="ECO:0000256" key="19">
    <source>
        <dbReference type="ARBA" id="ARBA00023114"/>
    </source>
</evidence>
<comment type="catalytic activity">
    <reaction evidence="26">
        <text>K(+)(in) = K(+)(out)</text>
        <dbReference type="Rhea" id="RHEA:29463"/>
        <dbReference type="ChEBI" id="CHEBI:29103"/>
    </reaction>
</comment>
<comment type="catalytic activity">
    <reaction evidence="22">
        <text>chloride(in) = chloride(out)</text>
        <dbReference type="Rhea" id="RHEA:29823"/>
        <dbReference type="ChEBI" id="CHEBI:17996"/>
    </reaction>
</comment>
<evidence type="ECO:0000256" key="7">
    <source>
        <dbReference type="ARBA" id="ARBA00022475"/>
    </source>
</evidence>
<evidence type="ECO:0000256" key="23">
    <source>
        <dbReference type="ARBA" id="ARBA00024479"/>
    </source>
</evidence>
<evidence type="ECO:0000256" key="14">
    <source>
        <dbReference type="ARBA" id="ARBA00022840"/>
    </source>
</evidence>
<evidence type="ECO:0000256" key="12">
    <source>
        <dbReference type="ARBA" id="ARBA00022741"/>
    </source>
</evidence>
<comment type="subcellular location">
    <subcellularLocation>
        <location evidence="3">Cell membrane</location>
        <topology evidence="3">Multi-pass membrane protein</topology>
    </subcellularLocation>
    <subcellularLocation>
        <location evidence="1">Membrane raft</location>
        <topology evidence="1">Multi-pass membrane protein</topology>
    </subcellularLocation>
    <subcellularLocation>
        <location evidence="2">Mitochondrion outer membrane</location>
        <topology evidence="2">Multi-pass membrane protein</topology>
    </subcellularLocation>
</comment>
<name>A0A1A6H2A0_NEOLE</name>
<dbReference type="GO" id="GO:0006915">
    <property type="term" value="P:apoptotic process"/>
    <property type="evidence" value="ECO:0007669"/>
    <property type="project" value="UniProtKB-KW"/>
</dbReference>
<evidence type="ECO:0000256" key="9">
    <source>
        <dbReference type="ARBA" id="ARBA00022553"/>
    </source>
</evidence>
<evidence type="ECO:0000256" key="18">
    <source>
        <dbReference type="ARBA" id="ARBA00023065"/>
    </source>
</evidence>
<evidence type="ECO:0000313" key="38">
    <source>
        <dbReference type="EMBL" id="OBS72491.1"/>
    </source>
</evidence>
<evidence type="ECO:0000256" key="15">
    <source>
        <dbReference type="ARBA" id="ARBA00022843"/>
    </source>
</evidence>
<evidence type="ECO:0000256" key="1">
    <source>
        <dbReference type="ARBA" id="ARBA00004314"/>
    </source>
</evidence>
<comment type="catalytic activity">
    <reaction evidence="30">
        <text>L-glutamate(out) = L-glutamate(in)</text>
        <dbReference type="Rhea" id="RHEA:66336"/>
        <dbReference type="ChEBI" id="CHEBI:29985"/>
    </reaction>
</comment>
<evidence type="ECO:0000256" key="30">
    <source>
        <dbReference type="ARBA" id="ARBA00036683"/>
    </source>
</evidence>
<comment type="similarity">
    <text evidence="4">Belongs to the eukaryotic mitochondrial porin family.</text>
</comment>
<keyword evidence="9" id="KW-0597">Phosphoprotein</keyword>
<accession>A0A1A6H2A0</accession>
<dbReference type="PANTHER" id="PTHR11743:SF13">
    <property type="entry name" value="VOLTAGE-DEPENDENT ANION-SELECTIVE CHANNEL PROTEIN 1"/>
    <property type="match status" value="1"/>
</dbReference>
<comment type="catalytic activity">
    <reaction evidence="31">
        <text>acetylcholine(in) = acetylcholine(out)</text>
        <dbReference type="Rhea" id="RHEA:74663"/>
        <dbReference type="ChEBI" id="CHEBI:15355"/>
    </reaction>
</comment>